<proteinExistence type="predicted"/>
<evidence type="ECO:0000313" key="1">
    <source>
        <dbReference type="EMBL" id="KAG7662267.1"/>
    </source>
</evidence>
<dbReference type="GeneID" id="73470961"/>
<name>A0A8J5UKU7_9ASCO</name>
<dbReference type="EMBL" id="JAGSYN010000181">
    <property type="protein sequence ID" value="KAG7662267.1"/>
    <property type="molecule type" value="Genomic_DNA"/>
</dbReference>
<dbReference type="AlphaFoldDB" id="A0A8J5UKU7"/>
<dbReference type="Proteomes" id="UP000694255">
    <property type="component" value="Unassembled WGS sequence"/>
</dbReference>
<gene>
    <name evidence="1" type="ORF">J8A68_004161</name>
</gene>
<protein>
    <submittedName>
        <fullName evidence="1">Uncharacterized protein</fullName>
    </submittedName>
</protein>
<dbReference type="RefSeq" id="XP_049262500.1">
    <property type="nucleotide sequence ID" value="XM_049408090.1"/>
</dbReference>
<keyword evidence="2" id="KW-1185">Reference proteome</keyword>
<accession>A0A8J5UKU7</accession>
<comment type="caution">
    <text evidence="1">The sequence shown here is derived from an EMBL/GenBank/DDBJ whole genome shotgun (WGS) entry which is preliminary data.</text>
</comment>
<organism evidence="1 2">
    <name type="scientific">[Candida] subhashii</name>
    <dbReference type="NCBI Taxonomy" id="561895"/>
    <lineage>
        <taxon>Eukaryota</taxon>
        <taxon>Fungi</taxon>
        <taxon>Dikarya</taxon>
        <taxon>Ascomycota</taxon>
        <taxon>Saccharomycotina</taxon>
        <taxon>Pichiomycetes</taxon>
        <taxon>Debaryomycetaceae</taxon>
        <taxon>Spathaspora</taxon>
    </lineage>
</organism>
<evidence type="ECO:0000313" key="2">
    <source>
        <dbReference type="Proteomes" id="UP000694255"/>
    </source>
</evidence>
<reference evidence="1 2" key="1">
    <citation type="journal article" date="2021" name="DNA Res.">
        <title>Genome analysis of Candida subhashii reveals its hybrid nature and dual mitochondrial genome conformations.</title>
        <authorList>
            <person name="Mixao V."/>
            <person name="Hegedusova E."/>
            <person name="Saus E."/>
            <person name="Pryszcz L.P."/>
            <person name="Cillingova A."/>
            <person name="Nosek J."/>
            <person name="Gabaldon T."/>
        </authorList>
    </citation>
    <scope>NUCLEOTIDE SEQUENCE [LARGE SCALE GENOMIC DNA]</scope>
    <source>
        <strain evidence="1 2">CBS 10753</strain>
    </source>
</reference>
<sequence length="110" mass="12503">MELPISTIEIINQQLKYYNSITPIDYVIVFTNTWDLIGSIQLSNNKPLPLDQCIKLKDSLVSRLGSSMVSDKVIELDYNEDDDNESGNGSVERKLLLHCMNKFVFVYSIG</sequence>